<evidence type="ECO:0000256" key="8">
    <source>
        <dbReference type="RuleBase" id="RU364004"/>
    </source>
</evidence>
<comment type="function">
    <text evidence="8">Required for ribosome biogenesis. Part of a complex which catalyzes pseudouridylation of rRNA. This involves the isomerization of uridine such that the ribose is subsequently attached to C5, instead of the normal N1. Pseudouridine ("psi") residues may serve to stabilize the conformation of rRNAs.</text>
</comment>
<evidence type="ECO:0000256" key="7">
    <source>
        <dbReference type="ARBA" id="ARBA00038293"/>
    </source>
</evidence>
<evidence type="ECO:0000313" key="10">
    <source>
        <dbReference type="EnsemblMetazoa" id="ACOM034246-PA.1"/>
    </source>
</evidence>
<evidence type="ECO:0000256" key="1">
    <source>
        <dbReference type="ARBA" id="ARBA00004604"/>
    </source>
</evidence>
<keyword evidence="4 8" id="KW-0694">RNA-binding</keyword>
<evidence type="ECO:0000256" key="3">
    <source>
        <dbReference type="ARBA" id="ARBA00022552"/>
    </source>
</evidence>
<evidence type="ECO:0000256" key="9">
    <source>
        <dbReference type="SAM" id="MobiDB-lite"/>
    </source>
</evidence>
<keyword evidence="2 8" id="KW-0690">Ribosome biogenesis</keyword>
<dbReference type="VEuPathDB" id="VectorBase:ACON2_038994"/>
<feature type="region of interest" description="Disordered" evidence="9">
    <location>
        <begin position="149"/>
        <end position="234"/>
    </location>
</feature>
<dbReference type="AlphaFoldDB" id="A0A8W7PMW3"/>
<dbReference type="PANTHER" id="PTHR23237:SF6">
    <property type="entry name" value="H_ACA RIBONUCLEOPROTEIN COMPLEX SUBUNIT 1"/>
    <property type="match status" value="1"/>
</dbReference>
<dbReference type="SUPFAM" id="SSF50447">
    <property type="entry name" value="Translation proteins"/>
    <property type="match status" value="1"/>
</dbReference>
<keyword evidence="6 8" id="KW-0687">Ribonucleoprotein</keyword>
<sequence length="234" mass="23298">MKVRASLFTMSFRGRGGGGGGGRGGGGSWGGRGGRGGGGGGRGGFNNRGSFGQRDDGPKNIIPLGYYDYPCQEDLVAKVEVENVPFFNAPIYMEGEKQIGKVDEIFGNLKDFYVSIKLNDNMKPDGFQQKQKLFIDSAKLLPLARFLPGNQTRRPAGRVGKPGGRGGRGGRGGGGGFGGGRGGGGFGGGRGGGGGGFRGRGGGGGGGGFGGGRGGGGGFRGNRGGGGGGGGNRW</sequence>
<dbReference type="Pfam" id="PF04410">
    <property type="entry name" value="Gar1"/>
    <property type="match status" value="1"/>
</dbReference>
<dbReference type="GO" id="GO:0031429">
    <property type="term" value="C:box H/ACA snoRNP complex"/>
    <property type="evidence" value="ECO:0007669"/>
    <property type="project" value="TreeGrafter"/>
</dbReference>
<comment type="subunit">
    <text evidence="8">Component of the small nucleolar ribonucleoprotein particles containing H/ACA-type snoRNAs (H/ACA snoRNPs).</text>
</comment>
<dbReference type="EnsemblMetazoa" id="ACOM034246-RA">
    <property type="protein sequence ID" value="ACOM034246-PA.1"/>
    <property type="gene ID" value="ACOM034246"/>
</dbReference>
<keyword evidence="3 8" id="KW-0698">rRNA processing</keyword>
<feature type="region of interest" description="Disordered" evidence="9">
    <location>
        <begin position="14"/>
        <end position="56"/>
    </location>
</feature>
<evidence type="ECO:0000256" key="5">
    <source>
        <dbReference type="ARBA" id="ARBA00023242"/>
    </source>
</evidence>
<dbReference type="InterPro" id="IPR038664">
    <property type="entry name" value="Gar1/Naf1_Cbf5-bd_sf"/>
</dbReference>
<evidence type="ECO:0000256" key="4">
    <source>
        <dbReference type="ARBA" id="ARBA00022884"/>
    </source>
</evidence>
<dbReference type="InterPro" id="IPR007504">
    <property type="entry name" value="H/ACA_rnp_Gar1/Naf1"/>
</dbReference>
<reference evidence="10" key="1">
    <citation type="submission" date="2022-08" db="UniProtKB">
        <authorList>
            <consortium name="EnsemblMetazoa"/>
        </authorList>
    </citation>
    <scope>IDENTIFICATION</scope>
</reference>
<feature type="compositionally biased region" description="Gly residues" evidence="9">
    <location>
        <begin position="14"/>
        <end position="46"/>
    </location>
</feature>
<dbReference type="Gene3D" id="2.40.10.230">
    <property type="entry name" value="Probable tRNA pseudouridine synthase domain"/>
    <property type="match status" value="1"/>
</dbReference>
<dbReference type="Proteomes" id="UP000075882">
    <property type="component" value="Unassembled WGS sequence"/>
</dbReference>
<evidence type="ECO:0000256" key="6">
    <source>
        <dbReference type="ARBA" id="ARBA00023274"/>
    </source>
</evidence>
<dbReference type="PANTHER" id="PTHR23237">
    <property type="entry name" value="NUCLEOLAR PROTEIN FAMILY A MEMBER 1 SNORNP PROTEIN GAR1"/>
    <property type="match status" value="1"/>
</dbReference>
<dbReference type="GO" id="GO:0034513">
    <property type="term" value="F:box H/ACA snoRNA binding"/>
    <property type="evidence" value="ECO:0007669"/>
    <property type="project" value="TreeGrafter"/>
</dbReference>
<evidence type="ECO:0000256" key="2">
    <source>
        <dbReference type="ARBA" id="ARBA00022517"/>
    </source>
</evidence>
<organism evidence="10">
    <name type="scientific">Anopheles coluzzii</name>
    <name type="common">African malaria mosquito</name>
    <dbReference type="NCBI Taxonomy" id="1518534"/>
    <lineage>
        <taxon>Eukaryota</taxon>
        <taxon>Metazoa</taxon>
        <taxon>Ecdysozoa</taxon>
        <taxon>Arthropoda</taxon>
        <taxon>Hexapoda</taxon>
        <taxon>Insecta</taxon>
        <taxon>Pterygota</taxon>
        <taxon>Neoptera</taxon>
        <taxon>Endopterygota</taxon>
        <taxon>Diptera</taxon>
        <taxon>Nematocera</taxon>
        <taxon>Culicoidea</taxon>
        <taxon>Culicidae</taxon>
        <taxon>Anophelinae</taxon>
        <taxon>Anopheles</taxon>
    </lineage>
</organism>
<dbReference type="FunFam" id="2.40.10.230:FF:000001">
    <property type="entry name" value="H/ACA ribonucleoprotein complex subunit"/>
    <property type="match status" value="1"/>
</dbReference>
<dbReference type="InterPro" id="IPR009000">
    <property type="entry name" value="Transl_B-barrel_sf"/>
</dbReference>
<accession>A0A8W7PMW3</accession>
<comment type="similarity">
    <text evidence="7 8">Belongs to the GAR1 family.</text>
</comment>
<protein>
    <recommendedName>
        <fullName evidence="8">H/ACA ribonucleoprotein complex subunit</fullName>
    </recommendedName>
</protein>
<proteinExistence type="inferred from homology"/>
<keyword evidence="5 8" id="KW-0539">Nucleus</keyword>
<name>A0A8W7PMW3_ANOCL</name>
<dbReference type="GO" id="GO:0000454">
    <property type="term" value="P:snoRNA guided rRNA pseudouridine synthesis"/>
    <property type="evidence" value="ECO:0007669"/>
    <property type="project" value="TreeGrafter"/>
</dbReference>
<comment type="subcellular location">
    <subcellularLocation>
        <location evidence="1 8">Nucleus</location>
        <location evidence="1 8">Nucleolus</location>
    </subcellularLocation>
</comment>
<feature type="compositionally biased region" description="Gly residues" evidence="9">
    <location>
        <begin position="160"/>
        <end position="234"/>
    </location>
</feature>